<dbReference type="OrthoDB" id="2230999at2"/>
<organism evidence="1 2">
    <name type="scientific">Streptococcus acidominimus</name>
    <dbReference type="NCBI Taxonomy" id="1326"/>
    <lineage>
        <taxon>Bacteria</taxon>
        <taxon>Bacillati</taxon>
        <taxon>Bacillota</taxon>
        <taxon>Bacilli</taxon>
        <taxon>Lactobacillales</taxon>
        <taxon>Streptococcaceae</taxon>
        <taxon>Streptococcus</taxon>
    </lineage>
</organism>
<evidence type="ECO:0000313" key="1">
    <source>
        <dbReference type="EMBL" id="SNV44992.1"/>
    </source>
</evidence>
<dbReference type="AlphaFoldDB" id="A0A239XEX2"/>
<sequence>MVDELRLFRREIKLTRTEKMELDRMVRESSANNFSDFVRQKILKIFPRIEEVEYVLEKYLKIEILREVQRICSNLNRIALQVEDADYITREHIGIILTCVQELNVEINKVVPLSKEFREKYM</sequence>
<reference evidence="1 2" key="1">
    <citation type="submission" date="2017-06" db="EMBL/GenBank/DDBJ databases">
        <authorList>
            <consortium name="Pathogen Informatics"/>
        </authorList>
    </citation>
    <scope>NUCLEOTIDE SEQUENCE [LARGE SCALE GENOMIC DNA]</scope>
    <source>
        <strain evidence="1 2">NCTC11291</strain>
    </source>
</reference>
<name>A0A239XEX2_STRAI</name>
<dbReference type="Proteomes" id="UP000215144">
    <property type="component" value="Chromosome 1"/>
</dbReference>
<protein>
    <submittedName>
        <fullName evidence="1">Tn5252, Orf 10 protein</fullName>
    </submittedName>
</protein>
<evidence type="ECO:0000313" key="2">
    <source>
        <dbReference type="Proteomes" id="UP000215144"/>
    </source>
</evidence>
<accession>A0A239XEX2</accession>
<dbReference type="EMBL" id="LT906454">
    <property type="protein sequence ID" value="SNV44992.1"/>
    <property type="molecule type" value="Genomic_DNA"/>
</dbReference>
<proteinExistence type="predicted"/>
<gene>
    <name evidence="1" type="ORF">SAMEA4504048_01953</name>
</gene>
<dbReference type="RefSeq" id="WP_095123443.1">
    <property type="nucleotide sequence ID" value="NZ_LT906454.1"/>
</dbReference>
<dbReference type="KEGG" id="saco:SAME_01953"/>